<reference evidence="2 4" key="3">
    <citation type="submission" date="2018-06" db="EMBL/GenBank/DDBJ databases">
        <authorList>
            <consortium name="Pathogen Informatics"/>
            <person name="Doyle S."/>
        </authorList>
    </citation>
    <scope>NUCLEOTIDE SEQUENCE [LARGE SCALE GENOMIC DNA]</scope>
    <source>
        <strain evidence="2 4">NCTC12957</strain>
    </source>
</reference>
<organism evidence="1 3">
    <name type="scientific">Streptococcus acidominimus</name>
    <dbReference type="NCBI Taxonomy" id="1326"/>
    <lineage>
        <taxon>Bacteria</taxon>
        <taxon>Bacillati</taxon>
        <taxon>Bacillota</taxon>
        <taxon>Bacilli</taxon>
        <taxon>Lactobacillales</taxon>
        <taxon>Streptococcaceae</taxon>
        <taxon>Streptococcus</taxon>
    </lineage>
</organism>
<evidence type="ECO:0000313" key="4">
    <source>
        <dbReference type="Proteomes" id="UP000255213"/>
    </source>
</evidence>
<dbReference type="Proteomes" id="UP000186437">
    <property type="component" value="Unassembled WGS sequence"/>
</dbReference>
<evidence type="ECO:0000313" key="3">
    <source>
        <dbReference type="Proteomes" id="UP000186437"/>
    </source>
</evidence>
<reference evidence="3" key="2">
    <citation type="submission" date="2016-12" db="EMBL/GenBank/DDBJ databases">
        <authorList>
            <person name="Gulvik C.A."/>
        </authorList>
    </citation>
    <scope>NUCLEOTIDE SEQUENCE [LARGE SCALE GENOMIC DNA]</scope>
    <source>
        <strain evidence="3">ATCC 51725</strain>
    </source>
</reference>
<dbReference type="AlphaFoldDB" id="A0A1Q8EBH3"/>
<name>A0A1Q8EBH3_STRAI</name>
<protein>
    <submittedName>
        <fullName evidence="1">Uncharacterized protein</fullName>
    </submittedName>
</protein>
<reference evidence="1" key="1">
    <citation type="submission" date="2016-12" db="EMBL/GenBank/DDBJ databases">
        <authorList>
            <person name="Song W.-J."/>
            <person name="Kurnit D.M."/>
        </authorList>
    </citation>
    <scope>NUCLEOTIDE SEQUENCE [LARGE SCALE GENOMIC DNA]</scope>
    <source>
        <strain evidence="1">ATCC 51725</strain>
    </source>
</reference>
<dbReference type="EMBL" id="MSJL01000049">
    <property type="protein sequence ID" value="OLF49142.1"/>
    <property type="molecule type" value="Genomic_DNA"/>
</dbReference>
<dbReference type="RefSeq" id="WP_075099811.1">
    <property type="nucleotide sequence ID" value="NZ_MSJL01000049.1"/>
</dbReference>
<accession>A0A1Q8EBH3</accession>
<dbReference type="EMBL" id="UHEN01000001">
    <property type="protein sequence ID" value="SUN06886.1"/>
    <property type="molecule type" value="Genomic_DNA"/>
</dbReference>
<dbReference type="Proteomes" id="UP000255213">
    <property type="component" value="Unassembled WGS sequence"/>
</dbReference>
<gene>
    <name evidence="1" type="ORF">BU200_08880</name>
    <name evidence="2" type="ORF">NCTC12957_00883</name>
</gene>
<evidence type="ECO:0000313" key="2">
    <source>
        <dbReference type="EMBL" id="SUN06886.1"/>
    </source>
</evidence>
<evidence type="ECO:0000313" key="1">
    <source>
        <dbReference type="EMBL" id="OLF49142.1"/>
    </source>
</evidence>
<sequence>MRLSRIIYIIKRSETFYLYNPITFKFIELPDFDCINKLKNITTVSNICLKKHLNLVIEGFWIDDEFSEINYLRYIFNDSNYSRTQIVIETENLEMCLDEIYASPFQKYIKAIIIKRKSNTENFKKNVKIPILFKNSLFLNGVEYKIVPKITSDLVPSNLVLEDIIHLKYYYSKNDVIHHIPGMLQEQIRHFIDEAKGRNERPNFQKETLAKRVLLDAVRSNEEWNDEFF</sequence>
<keyword evidence="3" id="KW-1185">Reference proteome</keyword>
<proteinExistence type="predicted"/>